<keyword evidence="2" id="KW-1185">Reference proteome</keyword>
<dbReference type="EMBL" id="JACVVK020000520">
    <property type="protein sequence ID" value="KAK7468178.1"/>
    <property type="molecule type" value="Genomic_DNA"/>
</dbReference>
<name>A0ABD0JBL1_9CAEN</name>
<evidence type="ECO:0000313" key="2">
    <source>
        <dbReference type="Proteomes" id="UP001519460"/>
    </source>
</evidence>
<gene>
    <name evidence="1" type="ORF">BaRGS_00036591</name>
</gene>
<sequence>MFDILTFSVSSPRVHACQAHHSSSSPMHVKPIIQAARLCRRQEGCETLAAELNPSLASASAAVENERYVEWHLSIATRYTRTEDGPINILLTSDQNSCPQQPLWRGRGSESGPVVQPLRQVQFLWKIGDYEITSKGQAERVPVLRSLHPPGLKVGHVLTSCRAWWGTWF</sequence>
<dbReference type="Proteomes" id="UP001519460">
    <property type="component" value="Unassembled WGS sequence"/>
</dbReference>
<evidence type="ECO:0000313" key="1">
    <source>
        <dbReference type="EMBL" id="KAK7468178.1"/>
    </source>
</evidence>
<proteinExistence type="predicted"/>
<protein>
    <submittedName>
        <fullName evidence="1">Uncharacterized protein</fullName>
    </submittedName>
</protein>
<accession>A0ABD0JBL1</accession>
<organism evidence="1 2">
    <name type="scientific">Batillaria attramentaria</name>
    <dbReference type="NCBI Taxonomy" id="370345"/>
    <lineage>
        <taxon>Eukaryota</taxon>
        <taxon>Metazoa</taxon>
        <taxon>Spiralia</taxon>
        <taxon>Lophotrochozoa</taxon>
        <taxon>Mollusca</taxon>
        <taxon>Gastropoda</taxon>
        <taxon>Caenogastropoda</taxon>
        <taxon>Sorbeoconcha</taxon>
        <taxon>Cerithioidea</taxon>
        <taxon>Batillariidae</taxon>
        <taxon>Batillaria</taxon>
    </lineage>
</organism>
<reference evidence="1 2" key="1">
    <citation type="journal article" date="2023" name="Sci. Data">
        <title>Genome assembly of the Korean intertidal mud-creeper Batillaria attramentaria.</title>
        <authorList>
            <person name="Patra A.K."/>
            <person name="Ho P.T."/>
            <person name="Jun S."/>
            <person name="Lee S.J."/>
            <person name="Kim Y."/>
            <person name="Won Y.J."/>
        </authorList>
    </citation>
    <scope>NUCLEOTIDE SEQUENCE [LARGE SCALE GENOMIC DNA]</scope>
    <source>
        <strain evidence="1">Wonlab-2016</strain>
    </source>
</reference>
<comment type="caution">
    <text evidence="1">The sequence shown here is derived from an EMBL/GenBank/DDBJ whole genome shotgun (WGS) entry which is preliminary data.</text>
</comment>
<dbReference type="AlphaFoldDB" id="A0ABD0JBL1"/>